<sequence length="153" mass="17282">MINLIGLMRPLPSQLKVGYCNWRIQNNRLFNQQGNGASEVGLHPSLKMIAMSNQNRVYILSRQKIIYILNARFNLADRHCCVSVGDLRGTSICHYDANGNSVKSSDWLSIGKSADFEARSQNNNKTNDTILLSKSDAKWLNANLPEHVEMIIY</sequence>
<protein>
    <submittedName>
        <fullName evidence="1">Uncharacterized protein</fullName>
    </submittedName>
</protein>
<proteinExistence type="predicted"/>
<dbReference type="EMBL" id="JAQONE010000011">
    <property type="protein sequence ID" value="MDC2829372.1"/>
    <property type="molecule type" value="Genomic_DNA"/>
</dbReference>
<dbReference type="Proteomes" id="UP001220670">
    <property type="component" value="Unassembled WGS sequence"/>
</dbReference>
<name>A0AAJ1HRT8_LIMMU</name>
<comment type="caution">
    <text evidence="1">The sequence shown here is derived from an EMBL/GenBank/DDBJ whole genome shotgun (WGS) entry which is preliminary data.</text>
</comment>
<dbReference type="AlphaFoldDB" id="A0AAJ1HRT8"/>
<evidence type="ECO:0000313" key="1">
    <source>
        <dbReference type="EMBL" id="MDC2829372.1"/>
    </source>
</evidence>
<dbReference type="RefSeq" id="WP_272208579.1">
    <property type="nucleotide sequence ID" value="NZ_JAQOMV010000021.1"/>
</dbReference>
<accession>A0AAJ1HRT8</accession>
<evidence type="ECO:0000313" key="2">
    <source>
        <dbReference type="Proteomes" id="UP001220670"/>
    </source>
</evidence>
<gene>
    <name evidence="1" type="ORF">PO250_03425</name>
</gene>
<organism evidence="1 2">
    <name type="scientific">Limosilactobacillus mucosae</name>
    <name type="common">Lactobacillus mucosae</name>
    <dbReference type="NCBI Taxonomy" id="97478"/>
    <lineage>
        <taxon>Bacteria</taxon>
        <taxon>Bacillati</taxon>
        <taxon>Bacillota</taxon>
        <taxon>Bacilli</taxon>
        <taxon>Lactobacillales</taxon>
        <taxon>Lactobacillaceae</taxon>
        <taxon>Limosilactobacillus</taxon>
    </lineage>
</organism>
<reference evidence="1" key="1">
    <citation type="submission" date="2023-01" db="EMBL/GenBank/DDBJ databases">
        <title>Genome analysis of 13 Lactobacillus isolated from gut of wild boar.</title>
        <authorList>
            <person name="Papp P."/>
            <person name="Libisch B."/>
            <person name="Nagy T."/>
            <person name="Olasz F."/>
        </authorList>
    </citation>
    <scope>NUCLEOTIDE SEQUENCE</scope>
    <source>
        <strain evidence="1">F146</strain>
    </source>
</reference>